<protein>
    <submittedName>
        <fullName evidence="2">N-acetylgalactosaminide beta-1,3-galactosyltransferase</fullName>
    </submittedName>
</protein>
<dbReference type="WBParaSite" id="JU765_v2.g3130.t1">
    <property type="protein sequence ID" value="JU765_v2.g3130.t1"/>
    <property type="gene ID" value="JU765_v2.g3130"/>
</dbReference>
<evidence type="ECO:0000313" key="1">
    <source>
        <dbReference type="Proteomes" id="UP000887576"/>
    </source>
</evidence>
<dbReference type="Proteomes" id="UP000887576">
    <property type="component" value="Unplaced"/>
</dbReference>
<sequence length="376" mass="42979">MIRRAKLNARSGFLPFVVGFACACVLFVIQGIVISKESRDFTQKLLIGDENDVLEDENEDEDQDDGDDGHEHNKHMFQHVHEDNEVAKSLKESVKVLCWIMTAKKNVEKAITVNSTWAPRCNKYVFITANETLGLPNVELKDVKEGREFLWAKTKAAFEWIYKNEINNYDWFLKADDDTYVVMENLRFMLLAHDPEKPTWFGCRFKPFTKQGYMSGGSGYVLSREAVRRFATDGLSNPKNCKPTGTGAEDAEMGICLNKIGVIAGDSRDHKGLHRMLPFSPLSHLQAGGNKSMPDWFHHYMFYPYTQGKECCSDYMISFHYVNKGVMYALDNLLYHIRPIGFIDELWANERKKKANEGKTVIEALKDLSTKTSPKT</sequence>
<proteinExistence type="predicted"/>
<accession>A0AC34R3N9</accession>
<name>A0AC34R3N9_9BILA</name>
<reference evidence="2" key="1">
    <citation type="submission" date="2022-11" db="UniProtKB">
        <authorList>
            <consortium name="WormBaseParasite"/>
        </authorList>
    </citation>
    <scope>IDENTIFICATION</scope>
</reference>
<organism evidence="1 2">
    <name type="scientific">Panagrolaimus sp. JU765</name>
    <dbReference type="NCBI Taxonomy" id="591449"/>
    <lineage>
        <taxon>Eukaryota</taxon>
        <taxon>Metazoa</taxon>
        <taxon>Ecdysozoa</taxon>
        <taxon>Nematoda</taxon>
        <taxon>Chromadorea</taxon>
        <taxon>Rhabditida</taxon>
        <taxon>Tylenchina</taxon>
        <taxon>Panagrolaimomorpha</taxon>
        <taxon>Panagrolaimoidea</taxon>
        <taxon>Panagrolaimidae</taxon>
        <taxon>Panagrolaimus</taxon>
    </lineage>
</organism>
<evidence type="ECO:0000313" key="2">
    <source>
        <dbReference type="WBParaSite" id="JU765_v2.g3130.t1"/>
    </source>
</evidence>